<dbReference type="Proteomes" id="UP001460072">
    <property type="component" value="Unassembled WGS sequence"/>
</dbReference>
<keyword evidence="3" id="KW-1185">Reference proteome</keyword>
<protein>
    <submittedName>
        <fullName evidence="2">Uncharacterized protein</fullName>
    </submittedName>
</protein>
<reference evidence="2 3" key="1">
    <citation type="submission" date="2024-03" db="EMBL/GenBank/DDBJ databases">
        <title>Two novel species of the genus Flavobacterium exhibiting potentially degradation of complex polysaccharides.</title>
        <authorList>
            <person name="Lian X."/>
        </authorList>
    </citation>
    <scope>NUCLEOTIDE SEQUENCE [LARGE SCALE GENOMIC DNA]</scope>
    <source>
        <strain evidence="3">j3</strain>
    </source>
</reference>
<keyword evidence="1" id="KW-0472">Membrane</keyword>
<evidence type="ECO:0000313" key="3">
    <source>
        <dbReference type="Proteomes" id="UP001460072"/>
    </source>
</evidence>
<keyword evidence="1" id="KW-0812">Transmembrane</keyword>
<sequence>MEKNNSNKGFLYSIINLILFVLMFTGHLILQGKSELYMTLIGYLCFIIITIAIIGLIYSLKGIQEQNSAKKIIALILNGIFTFGFISMLIMTFTK</sequence>
<feature type="transmembrane region" description="Helical" evidence="1">
    <location>
        <begin position="9"/>
        <end position="30"/>
    </location>
</feature>
<organism evidence="2 3">
    <name type="scientific">Flavobacterium aureirubrum</name>
    <dbReference type="NCBI Taxonomy" id="3133147"/>
    <lineage>
        <taxon>Bacteria</taxon>
        <taxon>Pseudomonadati</taxon>
        <taxon>Bacteroidota</taxon>
        <taxon>Flavobacteriia</taxon>
        <taxon>Flavobacteriales</taxon>
        <taxon>Flavobacteriaceae</taxon>
        <taxon>Flavobacterium</taxon>
    </lineage>
</organism>
<feature type="transmembrane region" description="Helical" evidence="1">
    <location>
        <begin position="72"/>
        <end position="93"/>
    </location>
</feature>
<dbReference type="EMBL" id="JBCGDO010000033">
    <property type="protein sequence ID" value="MEM0543926.1"/>
    <property type="molecule type" value="Genomic_DNA"/>
</dbReference>
<keyword evidence="1" id="KW-1133">Transmembrane helix</keyword>
<accession>A0ABU9N905</accession>
<proteinExistence type="predicted"/>
<dbReference type="RefSeq" id="WP_342697094.1">
    <property type="nucleotide sequence ID" value="NZ_JBCGDO010000033.1"/>
</dbReference>
<name>A0ABU9N905_9FLAO</name>
<evidence type="ECO:0000313" key="2">
    <source>
        <dbReference type="EMBL" id="MEM0543926.1"/>
    </source>
</evidence>
<gene>
    <name evidence="2" type="ORF">WFZ85_15060</name>
</gene>
<feature type="transmembrane region" description="Helical" evidence="1">
    <location>
        <begin position="36"/>
        <end position="60"/>
    </location>
</feature>
<evidence type="ECO:0000256" key="1">
    <source>
        <dbReference type="SAM" id="Phobius"/>
    </source>
</evidence>
<comment type="caution">
    <text evidence="2">The sequence shown here is derived from an EMBL/GenBank/DDBJ whole genome shotgun (WGS) entry which is preliminary data.</text>
</comment>